<feature type="domain" description="Multidrug resistance protein MdtA-like barrel-sandwich hybrid" evidence="8">
    <location>
        <begin position="56"/>
        <end position="271"/>
    </location>
</feature>
<proteinExistence type="inferred from homology"/>
<reference evidence="10 11" key="1">
    <citation type="submission" date="2021-05" db="EMBL/GenBank/DDBJ databases">
        <title>Petroleum and Energy Research Collection (APPE): ex situ preservation of microbial diversity associated with the oil industry and exploitation of its biotechnological potential.</title>
        <authorList>
            <person name="Paixao C.T.M."/>
            <person name="Gomes M.B."/>
            <person name="Oliveira V.M."/>
        </authorList>
    </citation>
    <scope>NUCLEOTIDE SEQUENCE [LARGE SCALE GENOMIC DNA]</scope>
    <source>
        <strain evidence="10 11">LIT2</strain>
    </source>
</reference>
<dbReference type="InterPro" id="IPR050739">
    <property type="entry name" value="MFP"/>
</dbReference>
<dbReference type="Proteomes" id="UP001319883">
    <property type="component" value="Unassembled WGS sequence"/>
</dbReference>
<evidence type="ECO:0000256" key="2">
    <source>
        <dbReference type="ARBA" id="ARBA00009477"/>
    </source>
</evidence>
<comment type="caution">
    <text evidence="10">The sequence shown here is derived from an EMBL/GenBank/DDBJ whole genome shotgun (WGS) entry which is preliminary data.</text>
</comment>
<keyword evidence="11" id="KW-1185">Reference proteome</keyword>
<feature type="coiled-coil region" evidence="6">
    <location>
        <begin position="172"/>
        <end position="237"/>
    </location>
</feature>
<dbReference type="RefSeq" id="WP_224420378.1">
    <property type="nucleotide sequence ID" value="NZ_JAGXFD010000001.1"/>
</dbReference>
<dbReference type="InterPro" id="IPR058625">
    <property type="entry name" value="MdtA-like_BSH"/>
</dbReference>
<evidence type="ECO:0000256" key="7">
    <source>
        <dbReference type="SAM" id="Phobius"/>
    </source>
</evidence>
<feature type="domain" description="CusB-like beta-barrel" evidence="9">
    <location>
        <begin position="279"/>
        <end position="366"/>
    </location>
</feature>
<keyword evidence="3 7" id="KW-0812">Transmembrane</keyword>
<dbReference type="Pfam" id="PF25954">
    <property type="entry name" value="Beta-barrel_RND_2"/>
    <property type="match status" value="1"/>
</dbReference>
<dbReference type="Gene3D" id="2.40.50.100">
    <property type="match status" value="1"/>
</dbReference>
<evidence type="ECO:0000256" key="4">
    <source>
        <dbReference type="ARBA" id="ARBA00022989"/>
    </source>
</evidence>
<evidence type="ECO:0000256" key="6">
    <source>
        <dbReference type="SAM" id="Coils"/>
    </source>
</evidence>
<dbReference type="Gene3D" id="1.10.287.470">
    <property type="entry name" value="Helix hairpin bin"/>
    <property type="match status" value="2"/>
</dbReference>
<evidence type="ECO:0000256" key="3">
    <source>
        <dbReference type="ARBA" id="ARBA00022692"/>
    </source>
</evidence>
<comment type="similarity">
    <text evidence="2">Belongs to the membrane fusion protein (MFP) (TC 8.A.1) family.</text>
</comment>
<dbReference type="InterPro" id="IPR058792">
    <property type="entry name" value="Beta-barrel_RND_2"/>
</dbReference>
<feature type="coiled-coil region" evidence="6">
    <location>
        <begin position="95"/>
        <end position="147"/>
    </location>
</feature>
<name>A0ABS7WWG5_9GAMM</name>
<dbReference type="EMBL" id="JAGXFD010000001">
    <property type="protein sequence ID" value="MBZ9566952.1"/>
    <property type="molecule type" value="Genomic_DNA"/>
</dbReference>
<evidence type="ECO:0000313" key="11">
    <source>
        <dbReference type="Proteomes" id="UP001319883"/>
    </source>
</evidence>
<keyword evidence="4 7" id="KW-1133">Transmembrane helix</keyword>
<dbReference type="SUPFAM" id="SSF111369">
    <property type="entry name" value="HlyD-like secretion proteins"/>
    <property type="match status" value="2"/>
</dbReference>
<evidence type="ECO:0000259" key="9">
    <source>
        <dbReference type="Pfam" id="PF25954"/>
    </source>
</evidence>
<organism evidence="10 11">
    <name type="scientific">Modicisalibacter tunisiensis</name>
    <dbReference type="NCBI Taxonomy" id="390637"/>
    <lineage>
        <taxon>Bacteria</taxon>
        <taxon>Pseudomonadati</taxon>
        <taxon>Pseudomonadota</taxon>
        <taxon>Gammaproteobacteria</taxon>
        <taxon>Oceanospirillales</taxon>
        <taxon>Halomonadaceae</taxon>
        <taxon>Modicisalibacter</taxon>
    </lineage>
</organism>
<protein>
    <submittedName>
        <fullName evidence="10">HlyD family secretion protein</fullName>
    </submittedName>
</protein>
<dbReference type="PANTHER" id="PTHR30386">
    <property type="entry name" value="MEMBRANE FUSION SUBUNIT OF EMRAB-TOLC MULTIDRUG EFFLUX PUMP"/>
    <property type="match status" value="1"/>
</dbReference>
<comment type="subcellular location">
    <subcellularLocation>
        <location evidence="1">Membrane</location>
        <topology evidence="1">Single-pass membrane protein</topology>
    </subcellularLocation>
</comment>
<dbReference type="PRINTS" id="PR01490">
    <property type="entry name" value="RTXTOXIND"/>
</dbReference>
<evidence type="ECO:0000313" key="10">
    <source>
        <dbReference type="EMBL" id="MBZ9566952.1"/>
    </source>
</evidence>
<sequence>MSTEATPEAPRPPRRRWRLGLVVALVLAVAGIGGGWLYRQLTHVNVIDARVAADMVVLGSQVAGRVTAVRVIGGDAASQGQVLVTLDDRRNRLRVEELDARLQALVAERDETRARLAMVDHQTGSAIEARQAAIEAARSTLNSARAQRDLAGLDNRRAARLVGQGAVNQARADKTRTALTTAREAVKQAEARLHNARAALAEARADREQLGVLERRLAGLKAQARALRAQRDQARLDLDDRTLSMPFDGVVDRVFVDPGEYVSVGQRLAMVHDPQAVRVEANVKETAIRHFAPGQSVAVHVDALPDRTFTGTVERVGQAATSEFALLPSPNPSGNFTKITQRLPLRVSVAQSDGLLKPGMMAELEARPGG</sequence>
<dbReference type="PANTHER" id="PTHR30386:SF26">
    <property type="entry name" value="TRANSPORT PROTEIN COMB"/>
    <property type="match status" value="1"/>
</dbReference>
<evidence type="ECO:0000256" key="1">
    <source>
        <dbReference type="ARBA" id="ARBA00004167"/>
    </source>
</evidence>
<keyword evidence="6" id="KW-0175">Coiled coil</keyword>
<feature type="transmembrane region" description="Helical" evidence="7">
    <location>
        <begin position="19"/>
        <end position="38"/>
    </location>
</feature>
<keyword evidence="5 7" id="KW-0472">Membrane</keyword>
<accession>A0ABS7WWG5</accession>
<evidence type="ECO:0000259" key="8">
    <source>
        <dbReference type="Pfam" id="PF25917"/>
    </source>
</evidence>
<dbReference type="Gene3D" id="2.40.30.170">
    <property type="match status" value="1"/>
</dbReference>
<dbReference type="Pfam" id="PF25917">
    <property type="entry name" value="BSH_RND"/>
    <property type="match status" value="1"/>
</dbReference>
<evidence type="ECO:0000256" key="5">
    <source>
        <dbReference type="ARBA" id="ARBA00023136"/>
    </source>
</evidence>
<gene>
    <name evidence="10" type="ORF">KGQ91_04525</name>
</gene>